<evidence type="ECO:0000256" key="1">
    <source>
        <dbReference type="ARBA" id="ARBA00022670"/>
    </source>
</evidence>
<keyword evidence="11" id="KW-1185">Reference proteome</keyword>
<accession>A0ABU9DBF5</accession>
<dbReference type="EMBL" id="JBBPCO010000017">
    <property type="protein sequence ID" value="MEK8090847.1"/>
    <property type="molecule type" value="Genomic_DNA"/>
</dbReference>
<comment type="caution">
    <text evidence="10">The sequence shown here is derived from an EMBL/GenBank/DDBJ whole genome shotgun (WGS) entry which is preliminary data.</text>
</comment>
<comment type="similarity">
    <text evidence="6">Belongs to the peptidase M48 family.</text>
</comment>
<dbReference type="Proteomes" id="UP001446205">
    <property type="component" value="Unassembled WGS sequence"/>
</dbReference>
<feature type="transmembrane region" description="Helical" evidence="8">
    <location>
        <begin position="97"/>
        <end position="120"/>
    </location>
</feature>
<reference evidence="10 11" key="1">
    <citation type="submission" date="2024-04" db="EMBL/GenBank/DDBJ databases">
        <authorList>
            <person name="Abashina T."/>
            <person name="Shaikin A."/>
        </authorList>
    </citation>
    <scope>NUCLEOTIDE SEQUENCE [LARGE SCALE GENOMIC DNA]</scope>
    <source>
        <strain evidence="10 11">AAFK</strain>
    </source>
</reference>
<evidence type="ECO:0000256" key="6">
    <source>
        <dbReference type="RuleBase" id="RU003983"/>
    </source>
</evidence>
<keyword evidence="1 6" id="KW-0645">Protease</keyword>
<evidence type="ECO:0000313" key="11">
    <source>
        <dbReference type="Proteomes" id="UP001446205"/>
    </source>
</evidence>
<keyword evidence="3 6" id="KW-0378">Hydrolase</keyword>
<evidence type="ECO:0000256" key="8">
    <source>
        <dbReference type="SAM" id="Phobius"/>
    </source>
</evidence>
<keyword evidence="8" id="KW-0472">Membrane</keyword>
<dbReference type="RefSeq" id="WP_341371903.1">
    <property type="nucleotide sequence ID" value="NZ_JBBPCO010000017.1"/>
</dbReference>
<comment type="cofactor">
    <cofactor evidence="6">
        <name>Zn(2+)</name>
        <dbReference type="ChEBI" id="CHEBI:29105"/>
    </cofactor>
    <text evidence="6">Binds 1 zinc ion per subunit.</text>
</comment>
<dbReference type="CDD" id="cd07332">
    <property type="entry name" value="M48C_Oma1_like"/>
    <property type="match status" value="1"/>
</dbReference>
<dbReference type="InterPro" id="IPR001915">
    <property type="entry name" value="Peptidase_M48"/>
</dbReference>
<evidence type="ECO:0000313" key="10">
    <source>
        <dbReference type="EMBL" id="MEK8090847.1"/>
    </source>
</evidence>
<evidence type="ECO:0000259" key="9">
    <source>
        <dbReference type="Pfam" id="PF01435"/>
    </source>
</evidence>
<evidence type="ECO:0000256" key="3">
    <source>
        <dbReference type="ARBA" id="ARBA00022801"/>
    </source>
</evidence>
<keyword evidence="8" id="KW-1133">Transmembrane helix</keyword>
<organism evidence="10 11">
    <name type="scientific">Thermithiobacillus plumbiphilus</name>
    <dbReference type="NCBI Taxonomy" id="1729899"/>
    <lineage>
        <taxon>Bacteria</taxon>
        <taxon>Pseudomonadati</taxon>
        <taxon>Pseudomonadota</taxon>
        <taxon>Acidithiobacillia</taxon>
        <taxon>Acidithiobacillales</taxon>
        <taxon>Thermithiobacillaceae</taxon>
        <taxon>Thermithiobacillus</taxon>
    </lineage>
</organism>
<dbReference type="PANTHER" id="PTHR22726:SF1">
    <property type="entry name" value="METALLOENDOPEPTIDASE OMA1, MITOCHONDRIAL"/>
    <property type="match status" value="1"/>
</dbReference>
<sequence>MSGVWQGWLIREDAAPEQVTVRPADSGLELTDGQGSTELWPYTELLQAGGRHAGEPLRFTRGGGQLQVADPLLLKAIHRQSRQGLRHLHPPGRGMRLLVLSLALILGGFVLLLLAAYFWALPALSDALAKRVPSVWEARLGQQVVASLAAKAPVCQDPQVNRAVSGIVQRLASTVPNNPYTFRVLVLRDPQVNALAAPGGYMVVYSGLLEKTRRPEELAGVLAHEMQHVLQQHSTKAILRQLSGTVLLSTVLGDLGGAQQQALEIATRLGDLRYSRQSETAADLGGLRMLQAAGIDPRGMPDFFGVLEKSESEREGRAPGFLSSHPETRERIRSLEASLDASAKGFTPLQNSPPWTTLRELCSLDRPRG</sequence>
<keyword evidence="5 6" id="KW-0482">Metalloprotease</keyword>
<keyword evidence="2" id="KW-0479">Metal-binding</keyword>
<dbReference type="PANTHER" id="PTHR22726">
    <property type="entry name" value="METALLOENDOPEPTIDASE OMA1"/>
    <property type="match status" value="1"/>
</dbReference>
<evidence type="ECO:0000256" key="2">
    <source>
        <dbReference type="ARBA" id="ARBA00022723"/>
    </source>
</evidence>
<feature type="domain" description="Peptidase M48" evidence="9">
    <location>
        <begin position="159"/>
        <end position="337"/>
    </location>
</feature>
<feature type="region of interest" description="Disordered" evidence="7">
    <location>
        <begin position="310"/>
        <end position="329"/>
    </location>
</feature>
<dbReference type="Gene3D" id="3.30.2010.10">
    <property type="entry name" value="Metalloproteases ('zincins'), catalytic domain"/>
    <property type="match status" value="1"/>
</dbReference>
<keyword evidence="4 6" id="KW-0862">Zinc</keyword>
<dbReference type="Pfam" id="PF01435">
    <property type="entry name" value="Peptidase_M48"/>
    <property type="match status" value="1"/>
</dbReference>
<proteinExistence type="inferred from homology"/>
<evidence type="ECO:0000256" key="4">
    <source>
        <dbReference type="ARBA" id="ARBA00022833"/>
    </source>
</evidence>
<keyword evidence="8" id="KW-0812">Transmembrane</keyword>
<dbReference type="InterPro" id="IPR051156">
    <property type="entry name" value="Mito/Outer_Membr_Metalloprot"/>
</dbReference>
<name>A0ABU9DBF5_9PROT</name>
<gene>
    <name evidence="10" type="ORF">WOB96_13900</name>
</gene>
<feature type="region of interest" description="Disordered" evidence="7">
    <location>
        <begin position="343"/>
        <end position="369"/>
    </location>
</feature>
<evidence type="ECO:0000256" key="7">
    <source>
        <dbReference type="SAM" id="MobiDB-lite"/>
    </source>
</evidence>
<evidence type="ECO:0000256" key="5">
    <source>
        <dbReference type="ARBA" id="ARBA00023049"/>
    </source>
</evidence>
<protein>
    <submittedName>
        <fullName evidence="10">M48 family metallopeptidase</fullName>
    </submittedName>
</protein>